<dbReference type="InterPro" id="IPR005474">
    <property type="entry name" value="Transketolase_N"/>
</dbReference>
<dbReference type="SUPFAM" id="SSF52922">
    <property type="entry name" value="TK C-terminal domain-like"/>
    <property type="match status" value="1"/>
</dbReference>
<dbReference type="InterPro" id="IPR055152">
    <property type="entry name" value="Transketolase-like_C_2"/>
</dbReference>
<evidence type="ECO:0000256" key="8">
    <source>
        <dbReference type="PIRNR" id="PIRNR000156"/>
    </source>
</evidence>
<name>A0ABY8VEI9_9CORY</name>
<evidence type="ECO:0000256" key="6">
    <source>
        <dbReference type="ARBA" id="ARBA00023317"/>
    </source>
</evidence>
<dbReference type="SUPFAM" id="SSF52518">
    <property type="entry name" value="Thiamin diphosphate-binding fold (THDP-binding)"/>
    <property type="match status" value="2"/>
</dbReference>
<evidence type="ECO:0000256" key="3">
    <source>
        <dbReference type="ARBA" id="ARBA00017172"/>
    </source>
</evidence>
<dbReference type="InterPro" id="IPR041621">
    <property type="entry name" value="PDH_E1_M"/>
</dbReference>
<feature type="domain" description="Transketolase-like C-terminal" evidence="11">
    <location>
        <begin position="738"/>
        <end position="871"/>
    </location>
</feature>
<evidence type="ECO:0000259" key="10">
    <source>
        <dbReference type="Pfam" id="PF17831"/>
    </source>
</evidence>
<dbReference type="Pfam" id="PF22613">
    <property type="entry name" value="Transketolase_C_1"/>
    <property type="match status" value="1"/>
</dbReference>
<keyword evidence="4 8" id="KW-0560">Oxidoreductase</keyword>
<evidence type="ECO:0000259" key="9">
    <source>
        <dbReference type="Pfam" id="PF00456"/>
    </source>
</evidence>
<evidence type="ECO:0000256" key="7">
    <source>
        <dbReference type="ARBA" id="ARBA00051231"/>
    </source>
</evidence>
<gene>
    <name evidence="12" type="primary">aceE</name>
    <name evidence="12" type="ORF">QP027_07875</name>
</gene>
<dbReference type="CDD" id="cd02017">
    <property type="entry name" value="TPP_E1_EcPDC_like"/>
    <property type="match status" value="1"/>
</dbReference>
<evidence type="ECO:0000256" key="4">
    <source>
        <dbReference type="ARBA" id="ARBA00023002"/>
    </source>
</evidence>
<comment type="catalytic activity">
    <reaction evidence="7 8">
        <text>N(6)-[(R)-lipoyl]-L-lysyl-[protein] + pyruvate + H(+) = N(6)-[(R)-S(8)-acetyldihydrolipoyl]-L-lysyl-[protein] + CO2</text>
        <dbReference type="Rhea" id="RHEA:19189"/>
        <dbReference type="Rhea" id="RHEA-COMP:10474"/>
        <dbReference type="Rhea" id="RHEA-COMP:10478"/>
        <dbReference type="ChEBI" id="CHEBI:15361"/>
        <dbReference type="ChEBI" id="CHEBI:15378"/>
        <dbReference type="ChEBI" id="CHEBI:16526"/>
        <dbReference type="ChEBI" id="CHEBI:83099"/>
        <dbReference type="ChEBI" id="CHEBI:83111"/>
        <dbReference type="EC" id="1.2.4.1"/>
    </reaction>
</comment>
<comment type="cofactor">
    <cofactor evidence="1 8">
        <name>thiamine diphosphate</name>
        <dbReference type="ChEBI" id="CHEBI:58937"/>
    </cofactor>
</comment>
<organism evidence="12 13">
    <name type="scientific">Corynebacterium breve</name>
    <dbReference type="NCBI Taxonomy" id="3049799"/>
    <lineage>
        <taxon>Bacteria</taxon>
        <taxon>Bacillati</taxon>
        <taxon>Actinomycetota</taxon>
        <taxon>Actinomycetes</taxon>
        <taxon>Mycobacteriales</taxon>
        <taxon>Corynebacteriaceae</taxon>
        <taxon>Corynebacterium</taxon>
    </lineage>
</organism>
<dbReference type="PANTHER" id="PTHR43825:SF3">
    <property type="entry name" value="PYRUVATE DEHYDROGENASE E1 COMPONENT"/>
    <property type="match status" value="1"/>
</dbReference>
<keyword evidence="5 8" id="KW-0786">Thiamine pyrophosphate</keyword>
<dbReference type="InterPro" id="IPR029061">
    <property type="entry name" value="THDP-binding"/>
</dbReference>
<dbReference type="PIRSF" id="PIRSF000156">
    <property type="entry name" value="Pyruvate_dh_E1"/>
    <property type="match status" value="1"/>
</dbReference>
<feature type="domain" description="Pyruvate dehydrogenase E1 component middle" evidence="10">
    <location>
        <begin position="496"/>
        <end position="720"/>
    </location>
</feature>
<dbReference type="InterPro" id="IPR009014">
    <property type="entry name" value="Transketo_C/PFOR_II"/>
</dbReference>
<evidence type="ECO:0000256" key="1">
    <source>
        <dbReference type="ARBA" id="ARBA00001964"/>
    </source>
</evidence>
<accession>A0ABY8VEI9</accession>
<evidence type="ECO:0000256" key="5">
    <source>
        <dbReference type="ARBA" id="ARBA00023052"/>
    </source>
</evidence>
<dbReference type="Gene3D" id="3.40.50.920">
    <property type="match status" value="1"/>
</dbReference>
<dbReference type="NCBIfam" id="TIGR00759">
    <property type="entry name" value="aceE"/>
    <property type="match status" value="1"/>
</dbReference>
<dbReference type="Pfam" id="PF17831">
    <property type="entry name" value="PDH_E1_M"/>
    <property type="match status" value="1"/>
</dbReference>
<dbReference type="InterPro" id="IPR004660">
    <property type="entry name" value="PDH_E1"/>
</dbReference>
<dbReference type="EMBL" id="CP126969">
    <property type="protein sequence ID" value="WIM67043.1"/>
    <property type="molecule type" value="Genomic_DNA"/>
</dbReference>
<dbReference type="Proteomes" id="UP001225598">
    <property type="component" value="Chromosome"/>
</dbReference>
<evidence type="ECO:0000259" key="11">
    <source>
        <dbReference type="Pfam" id="PF22613"/>
    </source>
</evidence>
<sequence>MADQNAQNADSNFPLIRDGVASYLHDTDPEETREWMDSLDGLLDESSPERARYLMLRLLERASAKRVPLPSLTSTDLVNTIPTEIEPDFPGDEEIEKRYRRWMRWNAAIMVHRAQRPGIEVGGHISTYAGAAPLYEVGFNHFFKGKDASQGGDQIFFQGHASPGMYARAFLEGRLSEDDLDGFRQQVSRPQGGIPSYPHPHDMPEFWEFPTVSMGIGPMNAIYQARFNKYLQDRGIKDTEDQHVWAFLGDGEMDEPESRGLLQMATLYELDNLTFVINCNLQRLDGPVRGNGQIIQELEAFFTGAGWEVIKVVWGREWDALLEKDEDGALVNIMNTTKDGDYQTFKANDGAYVREHFFGRDERTRKLVEDMTDEEIWALRRGGHDYRKVYAAYKRALETKGKPTVILAHTIKGYGLGHNFEGRNATHQMKKLTLEDLKQFRDKQQIPISDEDLEKDPYLPPYYHPGEDAEEIKYMKERREELGGYLPERREQYTPLEVPDIQSFKALLKGSGKQEVATTMALVRTFKALMRDKEIGKRIVPIIPDEARTFGLDSWFPTLKIYNPHGQNYVPVDHDLMLSYREATDGQILHEGINEDGSSASFIAAGTSYATHGEPMIPMYIFYSMFGFQRTGDVFWAAGDQLTRGFIIGATAGRTTLFGEGTQHMDGHSPVLASTNPAVIQYDPSFAYEIPYLIREGIDRMYGPDRGENVMYYITVYNEPTPQPPVPENLDEEGLHKGIYLYDKGESKDNNVSLLASGVGMQFALKAQQILQDEFNVGASVYSVTSWVELARDGAAKKVEKLRNPAADVEEPFVTKQLKQTEGPYIATSDFTSDLHEQIRPYVPGEYLVLGADGFGFSDTREAARRYFNIDAESMVVAALIGLANEGKIDISVADEAAKRFKLDDPTSV</sequence>
<dbReference type="InterPro" id="IPR051157">
    <property type="entry name" value="PDH/Transketolase"/>
</dbReference>
<protein>
    <recommendedName>
        <fullName evidence="3 8">Pyruvate dehydrogenase E1 component</fullName>
        <ecNumber evidence="2 8">1.2.4.1</ecNumber>
    </recommendedName>
</protein>
<dbReference type="PANTHER" id="PTHR43825">
    <property type="entry name" value="PYRUVATE DEHYDROGENASE E1 COMPONENT"/>
    <property type="match status" value="1"/>
</dbReference>
<dbReference type="GO" id="GO:0004739">
    <property type="term" value="F:pyruvate dehydrogenase (acetyl-transferring) activity"/>
    <property type="evidence" value="ECO:0007669"/>
    <property type="project" value="UniProtKB-EC"/>
</dbReference>
<dbReference type="Pfam" id="PF00456">
    <property type="entry name" value="Transketolase_N"/>
    <property type="match status" value="1"/>
</dbReference>
<comment type="function">
    <text evidence="8">Component of the pyruvate dehydrogenase (PDH) complex, that catalyzes the overall conversion of pyruvate to acetyl-CoA and CO(2).</text>
</comment>
<evidence type="ECO:0000313" key="13">
    <source>
        <dbReference type="Proteomes" id="UP001225598"/>
    </source>
</evidence>
<dbReference type="Gene3D" id="3.40.50.970">
    <property type="match status" value="2"/>
</dbReference>
<feature type="domain" description="Transketolase N-terminal" evidence="9">
    <location>
        <begin position="123"/>
        <end position="318"/>
    </location>
</feature>
<reference evidence="12 13" key="1">
    <citation type="submission" date="2023-05" db="EMBL/GenBank/DDBJ databases">
        <title>Corynebacterium suedekumii sp. nov. and Corynebacterium breve sp. nov. isolated from raw cow's milk.</title>
        <authorList>
            <person name="Baer M.K."/>
            <person name="Mehl L."/>
            <person name="Hellmuth R."/>
            <person name="Marke G."/>
            <person name="Lipski A."/>
        </authorList>
    </citation>
    <scope>NUCLEOTIDE SEQUENCE [LARGE SCALE GENOMIC DNA]</scope>
    <source>
        <strain evidence="12 13">R4</strain>
    </source>
</reference>
<dbReference type="EC" id="1.2.4.1" evidence="2 8"/>
<evidence type="ECO:0000256" key="2">
    <source>
        <dbReference type="ARBA" id="ARBA00012281"/>
    </source>
</evidence>
<evidence type="ECO:0000313" key="12">
    <source>
        <dbReference type="EMBL" id="WIM67043.1"/>
    </source>
</evidence>
<dbReference type="InterPro" id="IPR035807">
    <property type="entry name" value="PDC_E1_N"/>
</dbReference>
<dbReference type="RefSeq" id="WP_284823849.1">
    <property type="nucleotide sequence ID" value="NZ_CP126969.1"/>
</dbReference>
<keyword evidence="6 8" id="KW-0670">Pyruvate</keyword>
<keyword evidence="13" id="KW-1185">Reference proteome</keyword>
<proteinExistence type="predicted"/>